<protein>
    <submittedName>
        <fullName evidence="2">Uncharacterized protein</fullName>
    </submittedName>
</protein>
<name>A0A0K6GFQ5_9AGAM</name>
<accession>A0A0K6GFQ5</accession>
<feature type="compositionally biased region" description="Basic and acidic residues" evidence="1">
    <location>
        <begin position="207"/>
        <end position="217"/>
    </location>
</feature>
<feature type="compositionally biased region" description="Acidic residues" evidence="1">
    <location>
        <begin position="162"/>
        <end position="183"/>
    </location>
</feature>
<evidence type="ECO:0000313" key="2">
    <source>
        <dbReference type="EMBL" id="CUA77325.1"/>
    </source>
</evidence>
<organism evidence="2 3">
    <name type="scientific">Rhizoctonia solani</name>
    <dbReference type="NCBI Taxonomy" id="456999"/>
    <lineage>
        <taxon>Eukaryota</taxon>
        <taxon>Fungi</taxon>
        <taxon>Dikarya</taxon>
        <taxon>Basidiomycota</taxon>
        <taxon>Agaricomycotina</taxon>
        <taxon>Agaricomycetes</taxon>
        <taxon>Cantharellales</taxon>
        <taxon>Ceratobasidiaceae</taxon>
        <taxon>Rhizoctonia</taxon>
    </lineage>
</organism>
<evidence type="ECO:0000256" key="1">
    <source>
        <dbReference type="SAM" id="MobiDB-lite"/>
    </source>
</evidence>
<dbReference type="AlphaFoldDB" id="A0A0K6GFQ5"/>
<keyword evidence="3" id="KW-1185">Reference proteome</keyword>
<sequence>MIHQEISTSRDPPRTTKSPAFFYLFELPGLLLAERFYPPTVVFGPFDPPPPRMASRDNTIVVALPPGSPRRIHSKEDAKAANSENSAHRNIPRIRQLASNDHSHEDSDEDEVDWEKDNDDEPTLPRIHNHSDSRYNSLAARHREREREHEKIRAELLARMEADEEADDRREEEEDEDEEEEEEDRTRRLRAENPFAAPVRHGGAGHRGRDSDARRDVLGLTARNPFASS</sequence>
<dbReference type="Proteomes" id="UP000044841">
    <property type="component" value="Unassembled WGS sequence"/>
</dbReference>
<feature type="compositionally biased region" description="Acidic residues" evidence="1">
    <location>
        <begin position="106"/>
        <end position="122"/>
    </location>
</feature>
<dbReference type="EMBL" id="CYGV01001822">
    <property type="protein sequence ID" value="CUA77325.1"/>
    <property type="molecule type" value="Genomic_DNA"/>
</dbReference>
<feature type="compositionally biased region" description="Basic and acidic residues" evidence="1">
    <location>
        <begin position="141"/>
        <end position="161"/>
    </location>
</feature>
<proteinExistence type="predicted"/>
<feature type="region of interest" description="Disordered" evidence="1">
    <location>
        <begin position="64"/>
        <end position="229"/>
    </location>
</feature>
<gene>
    <name evidence="2" type="ORF">RSOLAG22IIIB_06654</name>
</gene>
<evidence type="ECO:0000313" key="3">
    <source>
        <dbReference type="Proteomes" id="UP000044841"/>
    </source>
</evidence>
<reference evidence="2 3" key="1">
    <citation type="submission" date="2015-07" db="EMBL/GenBank/DDBJ databases">
        <authorList>
            <person name="Noorani M."/>
        </authorList>
    </citation>
    <scope>NUCLEOTIDE SEQUENCE [LARGE SCALE GENOMIC DNA]</scope>
    <source>
        <strain evidence="2">BBA 69670</strain>
    </source>
</reference>